<gene>
    <name evidence="6" type="ORF">EXE25_05685</name>
</gene>
<feature type="transmembrane region" description="Helical" evidence="5">
    <location>
        <begin position="210"/>
        <end position="228"/>
    </location>
</feature>
<dbReference type="GO" id="GO:0012505">
    <property type="term" value="C:endomembrane system"/>
    <property type="evidence" value="ECO:0007669"/>
    <property type="project" value="UniProtKB-SubCell"/>
</dbReference>
<evidence type="ECO:0000256" key="3">
    <source>
        <dbReference type="ARBA" id="ARBA00022989"/>
    </source>
</evidence>
<evidence type="ECO:0000256" key="2">
    <source>
        <dbReference type="ARBA" id="ARBA00022692"/>
    </source>
</evidence>
<keyword evidence="3 5" id="KW-1133">Transmembrane helix</keyword>
<proteinExistence type="predicted"/>
<organism evidence="6 7">
    <name type="scientific">Acinetobacter bouvetii</name>
    <dbReference type="NCBI Taxonomy" id="202951"/>
    <lineage>
        <taxon>Bacteria</taxon>
        <taxon>Pseudomonadati</taxon>
        <taxon>Pseudomonadota</taxon>
        <taxon>Gammaproteobacteria</taxon>
        <taxon>Moraxellales</taxon>
        <taxon>Moraxellaceae</taxon>
        <taxon>Acinetobacter</taxon>
    </lineage>
</organism>
<dbReference type="GO" id="GO:0005384">
    <property type="term" value="F:manganese ion transmembrane transporter activity"/>
    <property type="evidence" value="ECO:0007669"/>
    <property type="project" value="InterPro"/>
</dbReference>
<evidence type="ECO:0000313" key="6">
    <source>
        <dbReference type="EMBL" id="RZG67940.1"/>
    </source>
</evidence>
<evidence type="ECO:0000256" key="1">
    <source>
        <dbReference type="ARBA" id="ARBA00004127"/>
    </source>
</evidence>
<comment type="caution">
    <text evidence="6">The sequence shown here is derived from an EMBL/GenBank/DDBJ whole genome shotgun (WGS) entry which is preliminary data.</text>
</comment>
<dbReference type="CDD" id="cd02432">
    <property type="entry name" value="Nodulin-21_like_1"/>
    <property type="match status" value="1"/>
</dbReference>
<keyword evidence="2 5" id="KW-0812">Transmembrane</keyword>
<dbReference type="STRING" id="202951.GCA_001485025_01871"/>
<evidence type="ECO:0000313" key="7">
    <source>
        <dbReference type="Proteomes" id="UP000293483"/>
    </source>
</evidence>
<dbReference type="InterPro" id="IPR008217">
    <property type="entry name" value="Ccc1_fam"/>
</dbReference>
<dbReference type="Pfam" id="PF01988">
    <property type="entry name" value="VIT1"/>
    <property type="match status" value="1"/>
</dbReference>
<protein>
    <submittedName>
        <fullName evidence="6">VIT family protein</fullName>
    </submittedName>
</protein>
<keyword evidence="4 5" id="KW-0472">Membrane</keyword>
<dbReference type="Proteomes" id="UP000293483">
    <property type="component" value="Unassembled WGS sequence"/>
</dbReference>
<sequence length="234" mass="24645">MPLSHHSEKHYIHRTGWLRAAVLGANDGIISVTSLIMGIAASGASSHTLLITCVAGLISGASSMAAGEYISVKSQVDIEEADLHMEAKELEKNPHHELKELTQIYILRGLTPELAHEVALQLTEKDALEAHARDEIGIHENTSANPLQAAGSSALAFSVGALFPMLSILLSPDQYISVSVMIVGILSLACLGALSSYAAGTPLLKGAIRVTAWGIAAMLFASWIGSLFNVSTVP</sequence>
<comment type="subcellular location">
    <subcellularLocation>
        <location evidence="1">Endomembrane system</location>
        <topology evidence="1">Multi-pass membrane protein</topology>
    </subcellularLocation>
</comment>
<reference evidence="6 7" key="1">
    <citation type="submission" date="2019-02" db="EMBL/GenBank/DDBJ databases">
        <title>The Batch Genome Submission of Acinetobacter spp. strains.</title>
        <authorList>
            <person name="Qin J."/>
            <person name="Hu Y."/>
            <person name="Ye H."/>
            <person name="Wei L."/>
            <person name="Feng Y."/>
            <person name="Zong Z."/>
        </authorList>
    </citation>
    <scope>NUCLEOTIDE SEQUENCE [LARGE SCALE GENOMIC DNA]</scope>
    <source>
        <strain evidence="6 7">WCHABo060081</strain>
    </source>
</reference>
<name>A0A4V2DPT5_9GAMM</name>
<dbReference type="RefSeq" id="WP_130144613.1">
    <property type="nucleotide sequence ID" value="NZ_SGSU01000005.1"/>
</dbReference>
<dbReference type="PANTHER" id="PTHR31851">
    <property type="entry name" value="FE(2+)/MN(2+) TRANSPORTER PCL1"/>
    <property type="match status" value="1"/>
</dbReference>
<feature type="transmembrane region" description="Helical" evidence="5">
    <location>
        <begin position="149"/>
        <end position="170"/>
    </location>
</feature>
<evidence type="ECO:0000256" key="4">
    <source>
        <dbReference type="ARBA" id="ARBA00023136"/>
    </source>
</evidence>
<dbReference type="AlphaFoldDB" id="A0A4V2DPT5"/>
<accession>A0A4V2DPT5</accession>
<feature type="transmembrane region" description="Helical" evidence="5">
    <location>
        <begin position="20"/>
        <end position="41"/>
    </location>
</feature>
<evidence type="ECO:0000256" key="5">
    <source>
        <dbReference type="SAM" id="Phobius"/>
    </source>
</evidence>
<dbReference type="EMBL" id="SGSU01000005">
    <property type="protein sequence ID" value="RZG67940.1"/>
    <property type="molecule type" value="Genomic_DNA"/>
</dbReference>
<feature type="transmembrane region" description="Helical" evidence="5">
    <location>
        <begin position="176"/>
        <end position="198"/>
    </location>
</feature>
<dbReference type="GO" id="GO:0030026">
    <property type="term" value="P:intracellular manganese ion homeostasis"/>
    <property type="evidence" value="ECO:0007669"/>
    <property type="project" value="InterPro"/>
</dbReference>